<evidence type="ECO:0000313" key="3">
    <source>
        <dbReference type="Proteomes" id="UP001597497"/>
    </source>
</evidence>
<keyword evidence="3" id="KW-1185">Reference proteome</keyword>
<organism evidence="2 3">
    <name type="scientific">Marinicrinis sediminis</name>
    <dbReference type="NCBI Taxonomy" id="1652465"/>
    <lineage>
        <taxon>Bacteria</taxon>
        <taxon>Bacillati</taxon>
        <taxon>Bacillota</taxon>
        <taxon>Bacilli</taxon>
        <taxon>Bacillales</taxon>
        <taxon>Paenibacillaceae</taxon>
    </lineage>
</organism>
<dbReference type="EMBL" id="JBHUMM010000043">
    <property type="protein sequence ID" value="MFD2672779.1"/>
    <property type="molecule type" value="Genomic_DNA"/>
</dbReference>
<feature type="transmembrane region" description="Helical" evidence="1">
    <location>
        <begin position="6"/>
        <end position="22"/>
    </location>
</feature>
<keyword evidence="1" id="KW-0472">Membrane</keyword>
<proteinExistence type="predicted"/>
<keyword evidence="1" id="KW-1133">Transmembrane helix</keyword>
<dbReference type="RefSeq" id="WP_379930342.1">
    <property type="nucleotide sequence ID" value="NZ_JBHUMM010000043.1"/>
</dbReference>
<keyword evidence="1" id="KW-0812">Transmembrane</keyword>
<protein>
    <submittedName>
        <fullName evidence="2">Uncharacterized protein</fullName>
    </submittedName>
</protein>
<dbReference type="Proteomes" id="UP001597497">
    <property type="component" value="Unassembled WGS sequence"/>
</dbReference>
<evidence type="ECO:0000313" key="2">
    <source>
        <dbReference type="EMBL" id="MFD2672779.1"/>
    </source>
</evidence>
<accession>A0ABW5REG0</accession>
<gene>
    <name evidence="2" type="ORF">ACFSUC_14520</name>
</gene>
<sequence>MAQNGDFYVLVAICVLAVLWLLRAGKNWLFAPAKVVLPLDLNQATEPEPEGAKLLTEEGYEVLCGKIKLPIEMNKDGQRLSSQLFIDYIVRKNHIKYVVKLANRRQPMDWTGSQVRDRLMIYWLAYAPAIEGVIWLDKQNHQLHKVVFHIGGQQ</sequence>
<evidence type="ECO:0000256" key="1">
    <source>
        <dbReference type="SAM" id="Phobius"/>
    </source>
</evidence>
<reference evidence="3" key="1">
    <citation type="journal article" date="2019" name="Int. J. Syst. Evol. Microbiol.">
        <title>The Global Catalogue of Microorganisms (GCM) 10K type strain sequencing project: providing services to taxonomists for standard genome sequencing and annotation.</title>
        <authorList>
            <consortium name="The Broad Institute Genomics Platform"/>
            <consortium name="The Broad Institute Genome Sequencing Center for Infectious Disease"/>
            <person name="Wu L."/>
            <person name="Ma J."/>
        </authorList>
    </citation>
    <scope>NUCLEOTIDE SEQUENCE [LARGE SCALE GENOMIC DNA]</scope>
    <source>
        <strain evidence="3">KCTC 33676</strain>
    </source>
</reference>
<name>A0ABW5REG0_9BACL</name>
<comment type="caution">
    <text evidence="2">The sequence shown here is derived from an EMBL/GenBank/DDBJ whole genome shotgun (WGS) entry which is preliminary data.</text>
</comment>